<accession>G8TVN5</accession>
<gene>
    <name evidence="1" type="ordered locus">Sulac_0101</name>
</gene>
<dbReference type="Proteomes" id="UP000005439">
    <property type="component" value="Chromosome"/>
</dbReference>
<evidence type="ECO:0000313" key="1">
    <source>
        <dbReference type="EMBL" id="AEW03674.1"/>
    </source>
</evidence>
<protein>
    <submittedName>
        <fullName evidence="1">Uncharacterized protein</fullName>
    </submittedName>
</protein>
<organism evidence="1 2">
    <name type="scientific">Sulfobacillus acidophilus (strain ATCC 700253 / DSM 10332 / NAL)</name>
    <dbReference type="NCBI Taxonomy" id="679936"/>
    <lineage>
        <taxon>Bacteria</taxon>
        <taxon>Bacillati</taxon>
        <taxon>Bacillota</taxon>
        <taxon>Clostridia</taxon>
        <taxon>Eubacteriales</taxon>
        <taxon>Clostridiales Family XVII. Incertae Sedis</taxon>
        <taxon>Sulfobacillus</taxon>
    </lineage>
</organism>
<name>G8TVN5_SULAD</name>
<dbReference type="EMBL" id="CP003179">
    <property type="protein sequence ID" value="AEW03674.1"/>
    <property type="molecule type" value="Genomic_DNA"/>
</dbReference>
<keyword evidence="2" id="KW-1185">Reference proteome</keyword>
<evidence type="ECO:0000313" key="2">
    <source>
        <dbReference type="Proteomes" id="UP000005439"/>
    </source>
</evidence>
<reference evidence="2" key="1">
    <citation type="submission" date="2011-12" db="EMBL/GenBank/DDBJ databases">
        <title>The complete genome of chromosome of Sulfobacillus acidophilus DSM 10332.</title>
        <authorList>
            <person name="Lucas S."/>
            <person name="Han J."/>
            <person name="Lapidus A."/>
            <person name="Bruce D."/>
            <person name="Goodwin L."/>
            <person name="Pitluck S."/>
            <person name="Peters L."/>
            <person name="Kyrpides N."/>
            <person name="Mavromatis K."/>
            <person name="Ivanova N."/>
            <person name="Mikhailova N."/>
            <person name="Chertkov O."/>
            <person name="Saunders E."/>
            <person name="Detter J.C."/>
            <person name="Tapia R."/>
            <person name="Han C."/>
            <person name="Land M."/>
            <person name="Hauser L."/>
            <person name="Markowitz V."/>
            <person name="Cheng J.-F."/>
            <person name="Hugenholtz P."/>
            <person name="Woyke T."/>
            <person name="Wu D."/>
            <person name="Pukall R."/>
            <person name="Gehrich-Schroeter G."/>
            <person name="Schneider S."/>
            <person name="Klenk H.-P."/>
            <person name="Eisen J.A."/>
        </authorList>
    </citation>
    <scope>NUCLEOTIDE SEQUENCE [LARGE SCALE GENOMIC DNA]</scope>
    <source>
        <strain evidence="2">ATCC 700253 / DSM 10332 / NAL</strain>
    </source>
</reference>
<dbReference type="Pfam" id="PF02635">
    <property type="entry name" value="DsrE"/>
    <property type="match status" value="1"/>
</dbReference>
<dbReference type="Gene3D" id="3.40.1260.10">
    <property type="entry name" value="DsrEFH-like"/>
    <property type="match status" value="1"/>
</dbReference>
<dbReference type="HOGENOM" id="CLU_138323_3_0_9"/>
<dbReference type="SUPFAM" id="SSF75169">
    <property type="entry name" value="DsrEFH-like"/>
    <property type="match status" value="1"/>
</dbReference>
<reference evidence="1 2" key="2">
    <citation type="journal article" date="2012" name="Stand. Genomic Sci.">
        <title>Complete genome sequence of the moderately thermophilic mineral-sulfide-oxidizing firmicute Sulfobacillus acidophilus type strain (NAL(T)).</title>
        <authorList>
            <person name="Anderson I."/>
            <person name="Chertkov O."/>
            <person name="Chen A."/>
            <person name="Saunders E."/>
            <person name="Lapidus A."/>
            <person name="Nolan M."/>
            <person name="Lucas S."/>
            <person name="Hammon N."/>
            <person name="Deshpande S."/>
            <person name="Cheng J.F."/>
            <person name="Han C."/>
            <person name="Tapia R."/>
            <person name="Goodwin L.A."/>
            <person name="Pitluck S."/>
            <person name="Liolios K."/>
            <person name="Pagani I."/>
            <person name="Ivanova N."/>
            <person name="Mikhailova N."/>
            <person name="Pati A."/>
            <person name="Palaniappan K."/>
            <person name="Land M."/>
            <person name="Pan C."/>
            <person name="Rohde M."/>
            <person name="Pukall R."/>
            <person name="Goker M."/>
            <person name="Detter J.C."/>
            <person name="Woyke T."/>
            <person name="Bristow J."/>
            <person name="Eisen J.A."/>
            <person name="Markowitz V."/>
            <person name="Hugenholtz P."/>
            <person name="Kyrpides N.C."/>
            <person name="Klenk H.P."/>
            <person name="Mavromatis K."/>
        </authorList>
    </citation>
    <scope>NUCLEOTIDE SEQUENCE [LARGE SCALE GENOMIC DNA]</scope>
    <source>
        <strain evidence="2">ATCC 700253 / DSM 10332 / NAL</strain>
    </source>
</reference>
<proteinExistence type="predicted"/>
<dbReference type="InterPro" id="IPR027396">
    <property type="entry name" value="DsrEFH-like"/>
</dbReference>
<dbReference type="AlphaFoldDB" id="G8TVN5"/>
<dbReference type="KEGG" id="sap:Sulac_0101"/>
<dbReference type="PATRIC" id="fig|679936.5.peg.107"/>
<sequence length="115" mass="12853">MAKLLVLITSGPDEPAKVKAGLGFARVAKDSGRVEDVQCCFFADGVEVLTPANRGPFESLLNSLWERQILVMACQYHAEQKGIRNQIRQLERVDLHYVGKDLVEALNQGFEFVTF</sequence>
<dbReference type="InterPro" id="IPR003787">
    <property type="entry name" value="Sulphur_relay_DsrE/F-like"/>
</dbReference>